<dbReference type="RefSeq" id="WP_203792669.1">
    <property type="nucleotide sequence ID" value="NZ_BAAAQE010000090.1"/>
</dbReference>
<dbReference type="Proteomes" id="UP000612282">
    <property type="component" value="Unassembled WGS sequence"/>
</dbReference>
<organism evidence="2 3">
    <name type="scientific">Actinoplanes couchii</name>
    <dbReference type="NCBI Taxonomy" id="403638"/>
    <lineage>
        <taxon>Bacteria</taxon>
        <taxon>Bacillati</taxon>
        <taxon>Actinomycetota</taxon>
        <taxon>Actinomycetes</taxon>
        <taxon>Micromonosporales</taxon>
        <taxon>Micromonosporaceae</taxon>
        <taxon>Actinoplanes</taxon>
    </lineage>
</organism>
<evidence type="ECO:0000313" key="3">
    <source>
        <dbReference type="Proteomes" id="UP000612282"/>
    </source>
</evidence>
<protein>
    <recommendedName>
        <fullName evidence="4">Secreted protein</fullName>
    </recommendedName>
</protein>
<comment type="caution">
    <text evidence="2">The sequence shown here is derived from an EMBL/GenBank/DDBJ whole genome shotgun (WGS) entry which is preliminary data.</text>
</comment>
<reference evidence="2 3" key="1">
    <citation type="submission" date="2021-01" db="EMBL/GenBank/DDBJ databases">
        <title>Whole genome shotgun sequence of Actinoplanes couchii NBRC 106145.</title>
        <authorList>
            <person name="Komaki H."/>
            <person name="Tamura T."/>
        </authorList>
    </citation>
    <scope>NUCLEOTIDE SEQUENCE [LARGE SCALE GENOMIC DNA]</scope>
    <source>
        <strain evidence="2 3">NBRC 106145</strain>
    </source>
</reference>
<name>A0ABQ3WZY5_9ACTN</name>
<proteinExistence type="predicted"/>
<gene>
    <name evidence="2" type="ORF">Aco03nite_002420</name>
</gene>
<keyword evidence="3" id="KW-1185">Reference proteome</keyword>
<evidence type="ECO:0000313" key="2">
    <source>
        <dbReference type="EMBL" id="GID51838.1"/>
    </source>
</evidence>
<feature type="region of interest" description="Disordered" evidence="1">
    <location>
        <begin position="48"/>
        <end position="67"/>
    </location>
</feature>
<accession>A0ABQ3WZY5</accession>
<evidence type="ECO:0000256" key="1">
    <source>
        <dbReference type="SAM" id="MobiDB-lite"/>
    </source>
</evidence>
<sequence length="155" mass="17556">MLTALLSAVVAGVISFRLATVGARRAQAGALRTAKKQFDREAEALIEARGRRTGSETDPERRYRDARTDLSNQLDEIVVMHRWWKRPREIRDYLDGEELRAAMRDSLLGARGPEGEKNVREARVAVRRVRLGVESVALAAQRPGMPHPGMWRRSR</sequence>
<dbReference type="EMBL" id="BOMG01000006">
    <property type="protein sequence ID" value="GID51838.1"/>
    <property type="molecule type" value="Genomic_DNA"/>
</dbReference>
<evidence type="ECO:0008006" key="4">
    <source>
        <dbReference type="Google" id="ProtNLM"/>
    </source>
</evidence>